<protein>
    <submittedName>
        <fullName evidence="1">7627_t:CDS:1</fullName>
    </submittedName>
</protein>
<organism evidence="1 2">
    <name type="scientific">Cetraspora pellucida</name>
    <dbReference type="NCBI Taxonomy" id="1433469"/>
    <lineage>
        <taxon>Eukaryota</taxon>
        <taxon>Fungi</taxon>
        <taxon>Fungi incertae sedis</taxon>
        <taxon>Mucoromycota</taxon>
        <taxon>Glomeromycotina</taxon>
        <taxon>Glomeromycetes</taxon>
        <taxon>Diversisporales</taxon>
        <taxon>Gigasporaceae</taxon>
        <taxon>Cetraspora</taxon>
    </lineage>
</organism>
<comment type="caution">
    <text evidence="1">The sequence shown here is derived from an EMBL/GenBank/DDBJ whole genome shotgun (WGS) entry which is preliminary data.</text>
</comment>
<reference evidence="1" key="1">
    <citation type="submission" date="2021-06" db="EMBL/GenBank/DDBJ databases">
        <authorList>
            <person name="Kallberg Y."/>
            <person name="Tangrot J."/>
            <person name="Rosling A."/>
        </authorList>
    </citation>
    <scope>NUCLEOTIDE SEQUENCE</scope>
    <source>
        <strain evidence="1">28 12/20/2015</strain>
    </source>
</reference>
<dbReference type="Proteomes" id="UP000789366">
    <property type="component" value="Unassembled WGS sequence"/>
</dbReference>
<feature type="non-terminal residue" evidence="1">
    <location>
        <position position="1"/>
    </location>
</feature>
<proteinExistence type="predicted"/>
<dbReference type="EMBL" id="CAJVPW010028836">
    <property type="protein sequence ID" value="CAG8719417.1"/>
    <property type="molecule type" value="Genomic_DNA"/>
</dbReference>
<evidence type="ECO:0000313" key="2">
    <source>
        <dbReference type="Proteomes" id="UP000789366"/>
    </source>
</evidence>
<accession>A0ACA9PQZ5</accession>
<keyword evidence="2" id="KW-1185">Reference proteome</keyword>
<name>A0ACA9PQZ5_9GLOM</name>
<evidence type="ECO:0000313" key="1">
    <source>
        <dbReference type="EMBL" id="CAG8719417.1"/>
    </source>
</evidence>
<gene>
    <name evidence="1" type="ORF">SPELUC_LOCUS12328</name>
</gene>
<sequence length="51" mass="5888">VSRWLNLSREEVLQWLDKAFPPSITSKLEQLCSSNQNTIIDRIESKVDEIG</sequence>